<reference evidence="4" key="1">
    <citation type="submission" date="2017-02" db="UniProtKB">
        <authorList>
            <consortium name="WormBaseParasite"/>
        </authorList>
    </citation>
    <scope>IDENTIFICATION</scope>
</reference>
<feature type="chain" id="PRO_5043132059" evidence="1">
    <location>
        <begin position="30"/>
        <end position="378"/>
    </location>
</feature>
<protein>
    <submittedName>
        <fullName evidence="4">Ig-like domain-containing protein</fullName>
    </submittedName>
</protein>
<dbReference type="AlphaFoldDB" id="A0A0R3TV10"/>
<feature type="signal peptide" evidence="1">
    <location>
        <begin position="1"/>
        <end position="29"/>
    </location>
</feature>
<evidence type="ECO:0000313" key="2">
    <source>
        <dbReference type="EMBL" id="VDO10867.1"/>
    </source>
</evidence>
<gene>
    <name evidence="2" type="ORF">HNAJ_LOCUS11619</name>
</gene>
<keyword evidence="3" id="KW-1185">Reference proteome</keyword>
<sequence length="378" mass="43279">MPVHNSIMIRHAQLLVFTCLACLTHQAASQFAYDGPYYHEVLAGGLVDLPCYLSTHAKRIALKSFNSPIRRSDTLRWVHRRFDNMVDPWTGDGRRSYLKVGILQANDPLVEEMGLLHIPMVSGVGLRIVAVNPSVAGLYACILSTQPFDSGLHLIGENDTLLSIHSLRVKEVDRLTSEEISRRKVKRISVQRTQFEEWTWVVNPSKNILSDGTVFKIDCYADIALTGLVLRRVSGKVVRIGWKFIPRENNTYIDVVNASKDGSEWDLVSPEEFFHSEEDEMEWLRTVSVDEDDEEGDQQGANEDEIAEGDFDILESWTLRTAFLEATMRRWKSRWLRLDRELALRGSGLWQCWLEGIDLYEPKSTKSVSYFQRSLMLL</sequence>
<dbReference type="EMBL" id="UZAE01013680">
    <property type="protein sequence ID" value="VDO10867.1"/>
    <property type="molecule type" value="Genomic_DNA"/>
</dbReference>
<dbReference type="Proteomes" id="UP000278807">
    <property type="component" value="Unassembled WGS sequence"/>
</dbReference>
<evidence type="ECO:0000313" key="4">
    <source>
        <dbReference type="WBParaSite" id="HNAJ_0001162901-mRNA-1"/>
    </source>
</evidence>
<name>A0A0R3TV10_RODNA</name>
<dbReference type="OrthoDB" id="6235377at2759"/>
<reference evidence="2 3" key="2">
    <citation type="submission" date="2018-11" db="EMBL/GenBank/DDBJ databases">
        <authorList>
            <consortium name="Pathogen Informatics"/>
        </authorList>
    </citation>
    <scope>NUCLEOTIDE SEQUENCE [LARGE SCALE GENOMIC DNA]</scope>
</reference>
<accession>A0A0R3TV10</accession>
<organism evidence="4">
    <name type="scientific">Rodentolepis nana</name>
    <name type="common">Dwarf tapeworm</name>
    <name type="synonym">Hymenolepis nana</name>
    <dbReference type="NCBI Taxonomy" id="102285"/>
    <lineage>
        <taxon>Eukaryota</taxon>
        <taxon>Metazoa</taxon>
        <taxon>Spiralia</taxon>
        <taxon>Lophotrochozoa</taxon>
        <taxon>Platyhelminthes</taxon>
        <taxon>Cestoda</taxon>
        <taxon>Eucestoda</taxon>
        <taxon>Cyclophyllidea</taxon>
        <taxon>Hymenolepididae</taxon>
        <taxon>Rodentolepis</taxon>
    </lineage>
</organism>
<evidence type="ECO:0000313" key="3">
    <source>
        <dbReference type="Proteomes" id="UP000278807"/>
    </source>
</evidence>
<dbReference type="WBParaSite" id="HNAJ_0001162901-mRNA-1">
    <property type="protein sequence ID" value="HNAJ_0001162901-mRNA-1"/>
    <property type="gene ID" value="HNAJ_0001162901"/>
</dbReference>
<evidence type="ECO:0000256" key="1">
    <source>
        <dbReference type="SAM" id="SignalP"/>
    </source>
</evidence>
<keyword evidence="1" id="KW-0732">Signal</keyword>
<proteinExistence type="predicted"/>